<dbReference type="SUPFAM" id="SSF55073">
    <property type="entry name" value="Nucleotide cyclase"/>
    <property type="match status" value="1"/>
</dbReference>
<proteinExistence type="predicted"/>
<dbReference type="NCBIfam" id="TIGR00229">
    <property type="entry name" value="sensory_box"/>
    <property type="match status" value="1"/>
</dbReference>
<feature type="domain" description="PAS" evidence="1">
    <location>
        <begin position="5"/>
        <end position="64"/>
    </location>
</feature>
<evidence type="ECO:0000313" key="5">
    <source>
        <dbReference type="Proteomes" id="UP000535543"/>
    </source>
</evidence>
<dbReference type="InterPro" id="IPR029787">
    <property type="entry name" value="Nucleotide_cyclase"/>
</dbReference>
<dbReference type="InterPro" id="IPR035965">
    <property type="entry name" value="PAS-like_dom_sf"/>
</dbReference>
<dbReference type="InterPro" id="IPR000160">
    <property type="entry name" value="GGDEF_dom"/>
</dbReference>
<gene>
    <name evidence="4" type="ORF">FGL95_02425</name>
</gene>
<feature type="domain" description="GGDEF" evidence="3">
    <location>
        <begin position="320"/>
        <end position="451"/>
    </location>
</feature>
<dbReference type="Gene3D" id="3.20.20.450">
    <property type="entry name" value="EAL domain"/>
    <property type="match status" value="1"/>
</dbReference>
<evidence type="ECO:0000259" key="3">
    <source>
        <dbReference type="PROSITE" id="PS50887"/>
    </source>
</evidence>
<dbReference type="InterPro" id="IPR013767">
    <property type="entry name" value="PAS_fold"/>
</dbReference>
<dbReference type="CDD" id="cd00130">
    <property type="entry name" value="PAS"/>
    <property type="match status" value="1"/>
</dbReference>
<dbReference type="CDD" id="cd01948">
    <property type="entry name" value="EAL"/>
    <property type="match status" value="1"/>
</dbReference>
<dbReference type="InterPro" id="IPR052155">
    <property type="entry name" value="Biofilm_reg_signaling"/>
</dbReference>
<dbReference type="Gene3D" id="3.30.450.20">
    <property type="entry name" value="PAS domain"/>
    <property type="match status" value="2"/>
</dbReference>
<dbReference type="SMART" id="SM00267">
    <property type="entry name" value="GGDEF"/>
    <property type="match status" value="1"/>
</dbReference>
<dbReference type="PROSITE" id="PS50112">
    <property type="entry name" value="PAS"/>
    <property type="match status" value="1"/>
</dbReference>
<feature type="domain" description="EAL" evidence="2">
    <location>
        <begin position="460"/>
        <end position="713"/>
    </location>
</feature>
<dbReference type="CDD" id="cd01949">
    <property type="entry name" value="GGDEF"/>
    <property type="match status" value="1"/>
</dbReference>
<dbReference type="Pfam" id="PF13185">
    <property type="entry name" value="GAF_2"/>
    <property type="match status" value="1"/>
</dbReference>
<reference evidence="4 5" key="2">
    <citation type="submission" date="2020-06" db="EMBL/GenBank/DDBJ databases">
        <title>Antribacter stalactiti gen. nov., sp. nov., a new member of the family Nacardiaceae isolated from a cave.</title>
        <authorList>
            <person name="Kim I.S."/>
        </authorList>
    </citation>
    <scope>NUCLEOTIDE SEQUENCE [LARGE SCALE GENOMIC DNA]</scope>
    <source>
        <strain evidence="4 5">YC2-7</strain>
    </source>
</reference>
<dbReference type="Proteomes" id="UP000535543">
    <property type="component" value="Unassembled WGS sequence"/>
</dbReference>
<dbReference type="InterPro" id="IPR001633">
    <property type="entry name" value="EAL_dom"/>
</dbReference>
<dbReference type="InterPro" id="IPR000014">
    <property type="entry name" value="PAS"/>
</dbReference>
<dbReference type="Gene3D" id="3.30.450.40">
    <property type="match status" value="1"/>
</dbReference>
<dbReference type="Pfam" id="PF00989">
    <property type="entry name" value="PAS"/>
    <property type="match status" value="1"/>
</dbReference>
<dbReference type="Pfam" id="PF00563">
    <property type="entry name" value="EAL"/>
    <property type="match status" value="1"/>
</dbReference>
<dbReference type="SUPFAM" id="SSF55781">
    <property type="entry name" value="GAF domain-like"/>
    <property type="match status" value="1"/>
</dbReference>
<sequence length="716" mass="76924">MQRLDDDAAMALLENTAGAIVSVDTNATILFVNAAAERLTGFSRSELIGTPITRLLPPEHAEKLLCRADGTCVPVELSTATLPNSPQAFVLTLHDITERQVTEEALRASVAELAAERQAQADLETYQRVLEQIARGKPRDETLNDLCHEVEARFPGTICSVMVPDATGQRLHVAAAPSLSPAARTALADLPVQDGVGSCGTAAATGRTTIVFNTLTDPRTANFVDLARDFDLHAVWSSPLYDSDTRLLGTFALYRSVPHQPGASEIAAIGAAAGLAALAIQRSDADRALTEAAERDQLTGLFNRARFLTLLAGELANPDARVAVLFFDLDRFKRINDSMGHPAGDRILVEVSGRLSDVVGESAILARFGGDEFTVLLPEGTDSGIAALADRVNAAFAAPFVIDGGEFFFTVSIGVAVNDEHSDAFSLVRDADAAMYVAKERGRPGFVQFDNALRERAVERLTRENELLRAIERDELVVEYQPLTRLSDGSLYGYEALVRWPHPTLGLLPPAEFIPLAEETGLIVPLGISVLRTTIRDIAGLASINPDVRVSVNVSVLQLGDRSVENAIRSSLDRYRVAPANLVVEVTETGFMQDLDIAANALRRIADLGVDVMIDDFGIGYSSIARLSELPIVGVKIDRRFTKNLGADTQANGVLAAITRLAHAFELLVVAEGIESSEALAVADKVGCDYAQGFHLARPMRVDAARAALLTFVSQE</sequence>
<evidence type="ECO:0000313" key="4">
    <source>
        <dbReference type="EMBL" id="NMN93894.1"/>
    </source>
</evidence>
<evidence type="ECO:0000259" key="2">
    <source>
        <dbReference type="PROSITE" id="PS50883"/>
    </source>
</evidence>
<dbReference type="GO" id="GO:0006355">
    <property type="term" value="P:regulation of DNA-templated transcription"/>
    <property type="evidence" value="ECO:0007669"/>
    <property type="project" value="InterPro"/>
</dbReference>
<dbReference type="PANTHER" id="PTHR44757">
    <property type="entry name" value="DIGUANYLATE CYCLASE DGCP"/>
    <property type="match status" value="1"/>
</dbReference>
<dbReference type="SUPFAM" id="SSF141868">
    <property type="entry name" value="EAL domain-like"/>
    <property type="match status" value="1"/>
</dbReference>
<dbReference type="SMART" id="SM00052">
    <property type="entry name" value="EAL"/>
    <property type="match status" value="1"/>
</dbReference>
<dbReference type="RefSeq" id="WP_169584582.1">
    <property type="nucleotide sequence ID" value="NZ_VCQU01000001.1"/>
</dbReference>
<dbReference type="NCBIfam" id="TIGR00254">
    <property type="entry name" value="GGDEF"/>
    <property type="match status" value="1"/>
</dbReference>
<dbReference type="SMART" id="SM00065">
    <property type="entry name" value="GAF"/>
    <property type="match status" value="1"/>
</dbReference>
<dbReference type="InterPro" id="IPR003018">
    <property type="entry name" value="GAF"/>
</dbReference>
<dbReference type="PROSITE" id="PS50883">
    <property type="entry name" value="EAL"/>
    <property type="match status" value="1"/>
</dbReference>
<accession>A0A848K9C8</accession>
<dbReference type="InterPro" id="IPR035919">
    <property type="entry name" value="EAL_sf"/>
</dbReference>
<organism evidence="4 5">
    <name type="scientific">Antrihabitans stalactiti</name>
    <dbReference type="NCBI Taxonomy" id="2584121"/>
    <lineage>
        <taxon>Bacteria</taxon>
        <taxon>Bacillati</taxon>
        <taxon>Actinomycetota</taxon>
        <taxon>Actinomycetes</taxon>
        <taxon>Mycobacteriales</taxon>
        <taxon>Nocardiaceae</taxon>
        <taxon>Antrihabitans</taxon>
    </lineage>
</organism>
<comment type="caution">
    <text evidence="4">The sequence shown here is derived from an EMBL/GenBank/DDBJ whole genome shotgun (WGS) entry which is preliminary data.</text>
</comment>
<dbReference type="PANTHER" id="PTHR44757:SF2">
    <property type="entry name" value="BIOFILM ARCHITECTURE MAINTENANCE PROTEIN MBAA"/>
    <property type="match status" value="1"/>
</dbReference>
<protein>
    <submittedName>
        <fullName evidence="4">EAL domain-containing protein</fullName>
    </submittedName>
</protein>
<dbReference type="SUPFAM" id="SSF55785">
    <property type="entry name" value="PYP-like sensor domain (PAS domain)"/>
    <property type="match status" value="1"/>
</dbReference>
<dbReference type="Gene3D" id="3.30.70.270">
    <property type="match status" value="1"/>
</dbReference>
<reference evidence="4 5" key="1">
    <citation type="submission" date="2019-05" db="EMBL/GenBank/DDBJ databases">
        <authorList>
            <person name="Lee S.D."/>
        </authorList>
    </citation>
    <scope>NUCLEOTIDE SEQUENCE [LARGE SCALE GENOMIC DNA]</scope>
    <source>
        <strain evidence="4 5">YC2-7</strain>
    </source>
</reference>
<dbReference type="EMBL" id="VCQU01000001">
    <property type="protein sequence ID" value="NMN93894.1"/>
    <property type="molecule type" value="Genomic_DNA"/>
</dbReference>
<keyword evidence="5" id="KW-1185">Reference proteome</keyword>
<dbReference type="SMART" id="SM00091">
    <property type="entry name" value="PAS"/>
    <property type="match status" value="1"/>
</dbReference>
<dbReference type="PROSITE" id="PS50887">
    <property type="entry name" value="GGDEF"/>
    <property type="match status" value="1"/>
</dbReference>
<evidence type="ECO:0000259" key="1">
    <source>
        <dbReference type="PROSITE" id="PS50112"/>
    </source>
</evidence>
<dbReference type="AlphaFoldDB" id="A0A848K9C8"/>
<dbReference type="InterPro" id="IPR029016">
    <property type="entry name" value="GAF-like_dom_sf"/>
</dbReference>
<dbReference type="Pfam" id="PF00990">
    <property type="entry name" value="GGDEF"/>
    <property type="match status" value="1"/>
</dbReference>
<name>A0A848K9C8_9NOCA</name>
<dbReference type="InterPro" id="IPR043128">
    <property type="entry name" value="Rev_trsase/Diguanyl_cyclase"/>
</dbReference>